<proteinExistence type="predicted"/>
<name>R0NNS4_STRMT</name>
<evidence type="ECO:0000313" key="1">
    <source>
        <dbReference type="EMBL" id="EOB31699.1"/>
    </source>
</evidence>
<protein>
    <recommendedName>
        <fullName evidence="3">Cystathionine beta-lyase</fullName>
    </recommendedName>
</protein>
<dbReference type="EMBL" id="AQTU01000025">
    <property type="protein sequence ID" value="EOB31699.1"/>
    <property type="molecule type" value="Genomic_DNA"/>
</dbReference>
<dbReference type="PATRIC" id="fig|1239793.3.peg.1632"/>
<organism evidence="1 2">
    <name type="scientific">Streptococcus mitis 13/39</name>
    <dbReference type="NCBI Taxonomy" id="1239793"/>
    <lineage>
        <taxon>Bacteria</taxon>
        <taxon>Bacillati</taxon>
        <taxon>Bacillota</taxon>
        <taxon>Bacilli</taxon>
        <taxon>Lactobacillales</taxon>
        <taxon>Streptococcaceae</taxon>
        <taxon>Streptococcus</taxon>
        <taxon>Streptococcus mitis group</taxon>
    </lineage>
</organism>
<dbReference type="AlphaFoldDB" id="R0NNS4"/>
<dbReference type="Proteomes" id="UP000013315">
    <property type="component" value="Unassembled WGS sequence"/>
</dbReference>
<evidence type="ECO:0008006" key="3">
    <source>
        <dbReference type="Google" id="ProtNLM"/>
    </source>
</evidence>
<sequence>MTDIKTLALKYGGYTSLDKVYLDQLLAGKTNQEQLALITPPPSVVNAYFAELYQKKSPETATDYFAELSQELNLYNAEPSFTLENKPFIRLNLSGKSFGFCYESEGLGRIFSENEEKISDDLLFEIAQIFPHQLVFEESGKIYMKAVGDEEVVSVESLTALTDLESLADGRKRLKGYSQEELLQEATAFSGKRYFRSENRTACYILIN</sequence>
<reference evidence="1 2" key="1">
    <citation type="submission" date="2013-04" db="EMBL/GenBank/DDBJ databases">
        <authorList>
            <person name="Ikryannikova L.N."/>
            <person name="Ilina E.N."/>
            <person name="Kostryukova E.S."/>
            <person name="Semashko T.A."/>
            <person name="Karpova I.Y.U."/>
            <person name="Larin A.K."/>
            <person name="Ischenko D.S."/>
            <person name="Alekseev D.G."/>
            <person name="Klimova E.A."/>
            <person name="Filimonova A.V."/>
            <person name="Savinova T.A."/>
            <person name="Filimonova O.Y.U."/>
            <person name="Dubovickaya V.A."/>
            <person name="Sidorenko S.V."/>
            <person name="Govorun V.M."/>
        </authorList>
    </citation>
    <scope>NUCLEOTIDE SEQUENCE [LARGE SCALE GENOMIC DNA]</scope>
    <source>
        <strain evidence="1 2">13/39</strain>
    </source>
</reference>
<accession>R0NNS4</accession>
<comment type="caution">
    <text evidence="1">The sequence shown here is derived from an EMBL/GenBank/DDBJ whole genome shotgun (WGS) entry which is preliminary data.</text>
</comment>
<gene>
    <name evidence="1" type="ORF">D065_08337</name>
</gene>
<evidence type="ECO:0000313" key="2">
    <source>
        <dbReference type="Proteomes" id="UP000013315"/>
    </source>
</evidence>